<dbReference type="CDD" id="cd10828">
    <property type="entry name" value="cpPDZ_Tricorn-protease"/>
    <property type="match status" value="1"/>
</dbReference>
<evidence type="ECO:0000256" key="10">
    <source>
        <dbReference type="SAM" id="MobiDB-lite"/>
    </source>
</evidence>
<dbReference type="InterPro" id="IPR029045">
    <property type="entry name" value="ClpP/crotonase-like_dom_sf"/>
</dbReference>
<dbReference type="EC" id="3.4.21.-" evidence="7"/>
<dbReference type="SUPFAM" id="SSF50156">
    <property type="entry name" value="PDZ domain-like"/>
    <property type="match status" value="1"/>
</dbReference>
<dbReference type="InterPro" id="IPR028204">
    <property type="entry name" value="Tricorn_C1"/>
</dbReference>
<dbReference type="InterPro" id="IPR015943">
    <property type="entry name" value="WD40/YVTN_repeat-like_dom_sf"/>
</dbReference>
<evidence type="ECO:0000256" key="5">
    <source>
        <dbReference type="ARBA" id="ARBA00022801"/>
    </source>
</evidence>
<keyword evidence="13" id="KW-1185">Reference proteome</keyword>
<dbReference type="PANTHER" id="PTHR43253">
    <property type="entry name" value="TRICORN PROTEASE HOMOLOG 2-RELATED"/>
    <property type="match status" value="1"/>
</dbReference>
<feature type="domain" description="Tail specific protease" evidence="11">
    <location>
        <begin position="857"/>
        <end position="1047"/>
    </location>
</feature>
<comment type="similarity">
    <text evidence="2 7">Belongs to the peptidase S41B family.</text>
</comment>
<dbReference type="InterPro" id="IPR012393">
    <property type="entry name" value="Tricorn_protease"/>
</dbReference>
<feature type="active site" description="Charge relay system" evidence="8">
    <location>
        <position position="1036"/>
    </location>
</feature>
<evidence type="ECO:0000256" key="1">
    <source>
        <dbReference type="ARBA" id="ARBA00004496"/>
    </source>
</evidence>
<comment type="subcellular location">
    <subcellularLocation>
        <location evidence="1 7">Cytoplasm</location>
    </subcellularLocation>
</comment>
<name>A0A5J4KR31_9CHLR</name>
<evidence type="ECO:0000256" key="3">
    <source>
        <dbReference type="ARBA" id="ARBA00022490"/>
    </source>
</evidence>
<feature type="compositionally biased region" description="Basic and acidic residues" evidence="10">
    <location>
        <begin position="549"/>
        <end position="559"/>
    </location>
</feature>
<dbReference type="AlphaFoldDB" id="A0A5J4KR31"/>
<comment type="function">
    <text evidence="7">Degrades oligopeptides.</text>
</comment>
<dbReference type="Pfam" id="PF14685">
    <property type="entry name" value="PDZ_Tricorn"/>
    <property type="match status" value="1"/>
</dbReference>
<dbReference type="GO" id="GO:0008236">
    <property type="term" value="F:serine-type peptidase activity"/>
    <property type="evidence" value="ECO:0007669"/>
    <property type="project" value="UniProtKB-UniRule"/>
</dbReference>
<dbReference type="InterPro" id="IPR036034">
    <property type="entry name" value="PDZ_sf"/>
</dbReference>
<feature type="active site" description="Charge relay system" evidence="8">
    <location>
        <position position="755"/>
    </location>
</feature>
<dbReference type="InterPro" id="IPR029414">
    <property type="entry name" value="Tricorn_PDZ"/>
</dbReference>
<dbReference type="Proteomes" id="UP000326912">
    <property type="component" value="Unassembled WGS sequence"/>
</dbReference>
<dbReference type="Gene3D" id="3.30.750.44">
    <property type="match status" value="1"/>
</dbReference>
<dbReference type="SUPFAM" id="SSF69322">
    <property type="entry name" value="Tricorn protease domain 2"/>
    <property type="match status" value="1"/>
</dbReference>
<feature type="compositionally biased region" description="Basic and acidic residues" evidence="10">
    <location>
        <begin position="518"/>
        <end position="538"/>
    </location>
</feature>
<evidence type="ECO:0000256" key="6">
    <source>
        <dbReference type="ARBA" id="ARBA00022825"/>
    </source>
</evidence>
<feature type="region of interest" description="Disordered" evidence="10">
    <location>
        <begin position="516"/>
        <end position="560"/>
    </location>
</feature>
<evidence type="ECO:0000313" key="13">
    <source>
        <dbReference type="Proteomes" id="UP000326912"/>
    </source>
</evidence>
<evidence type="ECO:0000256" key="2">
    <source>
        <dbReference type="ARBA" id="ARBA00008524"/>
    </source>
</evidence>
<dbReference type="PIRSF" id="PIRSF036421">
    <property type="entry name" value="Tricorn_protease"/>
    <property type="match status" value="1"/>
</dbReference>
<dbReference type="Gene3D" id="2.120.10.60">
    <property type="entry name" value="Tricorn protease N-terminal domain"/>
    <property type="match status" value="1"/>
</dbReference>
<protein>
    <recommendedName>
        <fullName evidence="7">Tricorn protease homolog</fullName>
        <ecNumber evidence="7">3.4.21.-</ecNumber>
    </recommendedName>
</protein>
<dbReference type="Gene3D" id="2.30.42.10">
    <property type="match status" value="1"/>
</dbReference>
<organism evidence="12 13">
    <name type="scientific">Dictyobacter vulcani</name>
    <dbReference type="NCBI Taxonomy" id="2607529"/>
    <lineage>
        <taxon>Bacteria</taxon>
        <taxon>Bacillati</taxon>
        <taxon>Chloroflexota</taxon>
        <taxon>Ktedonobacteria</taxon>
        <taxon>Ktedonobacterales</taxon>
        <taxon>Dictyobacteraceae</taxon>
        <taxon>Dictyobacter</taxon>
    </lineage>
</organism>
<keyword evidence="6 7" id="KW-0720">Serine protease</keyword>
<dbReference type="SUPFAM" id="SSF52096">
    <property type="entry name" value="ClpP/crotonase"/>
    <property type="match status" value="1"/>
</dbReference>
<sequence length="1091" mass="122463">MPSQGYVRFPNIFQDRIVFVAEDDLWLVSTAGGRAERLTAGVGEVRYPHFSPDGESLAFVGREEGPSEVYVMPSEGGPARRLTFQAGNCRVLGWSPDGADILYASNSGQFAGRFEVIYAIQATGGEPRQLPLGMANDISYSSDGGMVIGRNINIREFSHWKRYRGGTAGHLWCDRQGDGTFKRLLQLSGNVADPCWIGERIYFLADHDGVGNIYSCTPDGEDLRQHTQHTDFYARHLSSDGKRLVYHSAADLYLFDPQSEQLTHLEITLPSLRTQRSRKFVPAASYLDTYALHPQGQMLALTTRGKAFTLGNWEGPVLQYGEPDGVRYRCLEWLSDGKHLVGIHDASGREELIIFTPDASVEPQTFPEIEFGRVTNLIVSPTENAVAIANHRNELILVNLDKNTSQVLDRSAAGRIRGLDWSPDGAWIAYGFALTANKVAIKLCQIETGDTHQVTNPILEDTNPAFDPEGKYLYFLGQRIFNPVYDNLHFDLGFPRGSKPYALMLRKDLRSPFIPEIKNSEEKEKEKEKEESGEKEVASESEDGQNGNEDNKEKQEDAAKQTPALVIDLDGISERILPFPVAEGRYASVRGIKGKALFLSRPVEGSIQHTSHGRGTLEYYDFDTYKTEKLFDGVGNFDLSLDRKMLVYSANHRLRVVKAGEKLKPESNNSDRPSRESGWIDFQRIKVSVQPSAEWKQMFTEAWRLQREQFWAEDMSGIDWDGIYKQYAPLVERVSSRSELSDLLWELHGELGTSHAYEMGGDVRHGPHYRQGFLGVDWTYDAEQERYRIAQILKGDPSESQTTSPFTSPGLNVNVNDAVLAINGQRVGPARGPQELLVNLAGQEVQLTIEEAESKKTRVVVVKALSTETPARYREWVESNRRYVHEASNNRVGYIHIPDMGGNGYAEFHRGYLSEYDYPALLIDVRWNGGGHVSGLLLEKLARRRIGYDFPRWGQPEPYPSESPRGPMVALTNEHAGSDGDIFSHSFKLMGLGPLIGKRTWGGVIGINPRHKLVDGTVTTQPEFSFWFKDVGWNVENYGTDPDIEIDIAPQDFVQKLDPQLDRAIAEALRLADEYPALEPQPGERPRLGRL</sequence>
<keyword evidence="3 7" id="KW-0963">Cytoplasm</keyword>
<dbReference type="EMBL" id="BKZW01000001">
    <property type="protein sequence ID" value="GER88817.1"/>
    <property type="molecule type" value="Genomic_DNA"/>
</dbReference>
<dbReference type="Gene3D" id="2.130.10.10">
    <property type="entry name" value="YVTN repeat-like/Quinoprotein amine dehydrogenase"/>
    <property type="match status" value="1"/>
</dbReference>
<evidence type="ECO:0000313" key="12">
    <source>
        <dbReference type="EMBL" id="GER88817.1"/>
    </source>
</evidence>
<feature type="active site" description="Nucleophile" evidence="8">
    <location>
        <position position="978"/>
    </location>
</feature>
<keyword evidence="4 7" id="KW-0645">Protease</keyword>
<dbReference type="PANTHER" id="PTHR43253:SF1">
    <property type="entry name" value="TRICORN PROTEASE HOMOLOG 2-RELATED"/>
    <property type="match status" value="1"/>
</dbReference>
<dbReference type="Gene3D" id="3.90.226.10">
    <property type="entry name" value="2-enoyl-CoA Hydratase, Chain A, domain 1"/>
    <property type="match status" value="1"/>
</dbReference>
<dbReference type="GO" id="GO:0005737">
    <property type="term" value="C:cytoplasm"/>
    <property type="evidence" value="ECO:0007669"/>
    <property type="project" value="UniProtKB-SubCell"/>
</dbReference>
<reference evidence="12 13" key="1">
    <citation type="submission" date="2019-10" db="EMBL/GenBank/DDBJ databases">
        <title>Dictyobacter vulcani sp. nov., within the class Ktedonobacteria, isolated from soil of volcanic Mt. Zao.</title>
        <authorList>
            <person name="Zheng Y."/>
            <person name="Wang C.M."/>
            <person name="Sakai Y."/>
            <person name="Abe K."/>
            <person name="Yokota A."/>
            <person name="Yabe S."/>
        </authorList>
    </citation>
    <scope>NUCLEOTIDE SEQUENCE [LARGE SCALE GENOMIC DNA]</scope>
    <source>
        <strain evidence="12 13">W12</strain>
    </source>
</reference>
<dbReference type="Pfam" id="PF14684">
    <property type="entry name" value="Tricorn_C1"/>
    <property type="match status" value="1"/>
</dbReference>
<evidence type="ECO:0000256" key="9">
    <source>
        <dbReference type="PIRSR" id="PIRSR036421-3"/>
    </source>
</evidence>
<dbReference type="Pfam" id="PF03572">
    <property type="entry name" value="Peptidase_S41"/>
    <property type="match status" value="1"/>
</dbReference>
<evidence type="ECO:0000256" key="8">
    <source>
        <dbReference type="PIRSR" id="PIRSR036421-1"/>
    </source>
</evidence>
<dbReference type="GO" id="GO:0006508">
    <property type="term" value="P:proteolysis"/>
    <property type="evidence" value="ECO:0007669"/>
    <property type="project" value="UniProtKB-UniRule"/>
</dbReference>
<evidence type="ECO:0000259" key="11">
    <source>
        <dbReference type="SMART" id="SM00245"/>
    </source>
</evidence>
<feature type="site" description="Transition state stabilizer; via amide nitrogen" evidence="9">
    <location>
        <position position="979"/>
    </location>
</feature>
<dbReference type="SUPFAM" id="SSF69304">
    <property type="entry name" value="Tricorn protease N-terminal domain"/>
    <property type="match status" value="1"/>
</dbReference>
<comment type="caution">
    <text evidence="12">The sequence shown here is derived from an EMBL/GenBank/DDBJ whole genome shotgun (WGS) entry which is preliminary data.</text>
</comment>
<dbReference type="InterPro" id="IPR005151">
    <property type="entry name" value="Tail-specific_protease"/>
</dbReference>
<evidence type="ECO:0000256" key="7">
    <source>
        <dbReference type="PIRNR" id="PIRNR036421"/>
    </source>
</evidence>
<dbReference type="Pfam" id="PF26550">
    <property type="entry name" value="Tricorn_2nd"/>
    <property type="match status" value="1"/>
</dbReference>
<dbReference type="RefSeq" id="WP_151756673.1">
    <property type="nucleotide sequence ID" value="NZ_BKZW01000001.1"/>
</dbReference>
<evidence type="ECO:0000256" key="4">
    <source>
        <dbReference type="ARBA" id="ARBA00022670"/>
    </source>
</evidence>
<keyword evidence="5 7" id="KW-0378">Hydrolase</keyword>
<accession>A0A5J4KR31</accession>
<proteinExistence type="inferred from homology"/>
<gene>
    <name evidence="12" type="ORF">KDW_29790</name>
</gene>
<dbReference type="SMART" id="SM00245">
    <property type="entry name" value="TSPc"/>
    <property type="match status" value="1"/>
</dbReference>
<dbReference type="Pfam" id="PF26549">
    <property type="entry name" value="Tricorn_N"/>
    <property type="match status" value="1"/>
</dbReference>
<dbReference type="CDD" id="cd07562">
    <property type="entry name" value="Peptidase_S41_TRI"/>
    <property type="match status" value="1"/>
</dbReference>